<reference evidence="2 3" key="1">
    <citation type="submission" date="2020-01" db="EMBL/GenBank/DDBJ databases">
        <title>Sphingomonas sp. C33 whole genome sequece.</title>
        <authorList>
            <person name="Park C."/>
        </authorList>
    </citation>
    <scope>NUCLEOTIDE SEQUENCE [LARGE SCALE GENOMIC DNA]</scope>
    <source>
        <strain evidence="2 3">C33</strain>
    </source>
</reference>
<gene>
    <name evidence="2" type="ORF">GVO57_05980</name>
</gene>
<name>A0A7Z2S4V6_9SPHN</name>
<sequence length="142" mass="15292">MQDPQNLLFVNVFAFSLLPLLMSLRLLGRLRERLDRATLRPPFYSQCFITAPVAMGIGLAVSLGRLGGIAMVAAGWALFAVVTGWYVRQQAHWFRAKLNVGSARAWWLAVSSTLSGAALLLVVMIVILIVLEGAPAGVAAVS</sequence>
<keyword evidence="1" id="KW-0812">Transmembrane</keyword>
<organism evidence="2 3">
    <name type="scientific">Sphingomonas changnyeongensis</name>
    <dbReference type="NCBI Taxonomy" id="2698679"/>
    <lineage>
        <taxon>Bacteria</taxon>
        <taxon>Pseudomonadati</taxon>
        <taxon>Pseudomonadota</taxon>
        <taxon>Alphaproteobacteria</taxon>
        <taxon>Sphingomonadales</taxon>
        <taxon>Sphingomonadaceae</taxon>
        <taxon>Sphingomonas</taxon>
    </lineage>
</organism>
<dbReference type="EMBL" id="CP047895">
    <property type="protein sequence ID" value="QHL90465.1"/>
    <property type="molecule type" value="Genomic_DNA"/>
</dbReference>
<feature type="transmembrane region" description="Helical" evidence="1">
    <location>
        <begin position="43"/>
        <end position="63"/>
    </location>
</feature>
<protein>
    <submittedName>
        <fullName evidence="2">Uncharacterized protein</fullName>
    </submittedName>
</protein>
<feature type="transmembrane region" description="Helical" evidence="1">
    <location>
        <begin position="107"/>
        <end position="131"/>
    </location>
</feature>
<dbReference type="Proteomes" id="UP000464468">
    <property type="component" value="Chromosome"/>
</dbReference>
<dbReference type="AlphaFoldDB" id="A0A7Z2S4V6"/>
<keyword evidence="1" id="KW-1133">Transmembrane helix</keyword>
<evidence type="ECO:0000313" key="2">
    <source>
        <dbReference type="EMBL" id="QHL90465.1"/>
    </source>
</evidence>
<keyword evidence="1" id="KW-0472">Membrane</keyword>
<accession>A0A7Z2S4V6</accession>
<evidence type="ECO:0000256" key="1">
    <source>
        <dbReference type="SAM" id="Phobius"/>
    </source>
</evidence>
<feature type="transmembrane region" description="Helical" evidence="1">
    <location>
        <begin position="69"/>
        <end position="87"/>
    </location>
</feature>
<keyword evidence="3" id="KW-1185">Reference proteome</keyword>
<dbReference type="KEGG" id="schy:GVO57_05980"/>
<evidence type="ECO:0000313" key="3">
    <source>
        <dbReference type="Proteomes" id="UP000464468"/>
    </source>
</evidence>
<proteinExistence type="predicted"/>
<dbReference type="RefSeq" id="WP_160592393.1">
    <property type="nucleotide sequence ID" value="NZ_CP047895.1"/>
</dbReference>
<feature type="transmembrane region" description="Helical" evidence="1">
    <location>
        <begin position="6"/>
        <end position="27"/>
    </location>
</feature>